<dbReference type="EMBL" id="JAOQJV010000003">
    <property type="protein sequence ID" value="MCU6699324.1"/>
    <property type="molecule type" value="Genomic_DNA"/>
</dbReference>
<dbReference type="InterPro" id="IPR014710">
    <property type="entry name" value="RmlC-like_jellyroll"/>
</dbReference>
<feature type="domain" description="ChrR-like cupin" evidence="1">
    <location>
        <begin position="23"/>
        <end position="113"/>
    </location>
</feature>
<gene>
    <name evidence="2" type="ORF">OCV65_03605</name>
</gene>
<evidence type="ECO:0000313" key="2">
    <source>
        <dbReference type="EMBL" id="MCU6699324.1"/>
    </source>
</evidence>
<dbReference type="SUPFAM" id="SSF51182">
    <property type="entry name" value="RmlC-like cupins"/>
    <property type="match status" value="1"/>
</dbReference>
<comment type="caution">
    <text evidence="2">The sequence shown here is derived from an EMBL/GenBank/DDBJ whole genome shotgun (WGS) entry which is preliminary data.</text>
</comment>
<dbReference type="InterPro" id="IPR025979">
    <property type="entry name" value="ChrR-like_cupin_dom"/>
</dbReference>
<dbReference type="Pfam" id="PF12973">
    <property type="entry name" value="Cupin_7"/>
    <property type="match status" value="1"/>
</dbReference>
<dbReference type="RefSeq" id="WP_262580974.1">
    <property type="nucleotide sequence ID" value="NZ_JAOQJV010000003.1"/>
</dbReference>
<evidence type="ECO:0000259" key="1">
    <source>
        <dbReference type="Pfam" id="PF12973"/>
    </source>
</evidence>
<proteinExistence type="predicted"/>
<organism evidence="2 3">
    <name type="scientific">Dorea ammoniilytica</name>
    <dbReference type="NCBI Taxonomy" id="2981788"/>
    <lineage>
        <taxon>Bacteria</taxon>
        <taxon>Bacillati</taxon>
        <taxon>Bacillota</taxon>
        <taxon>Clostridia</taxon>
        <taxon>Lachnospirales</taxon>
        <taxon>Lachnospiraceae</taxon>
        <taxon>Dorea</taxon>
    </lineage>
</organism>
<evidence type="ECO:0000313" key="3">
    <source>
        <dbReference type="Proteomes" id="UP001207605"/>
    </source>
</evidence>
<dbReference type="Proteomes" id="UP001207605">
    <property type="component" value="Unassembled WGS sequence"/>
</dbReference>
<protein>
    <submittedName>
        <fullName evidence="2">Cupin domain-containing protein</fullName>
    </submittedName>
</protein>
<dbReference type="Gene3D" id="2.60.120.10">
    <property type="entry name" value="Jelly Rolls"/>
    <property type="match status" value="1"/>
</dbReference>
<reference evidence="2 3" key="1">
    <citation type="journal article" date="2021" name="ISME Commun">
        <title>Automated analysis of genomic sequences facilitates high-throughput and comprehensive description of bacteria.</title>
        <authorList>
            <person name="Hitch T.C.A."/>
        </authorList>
    </citation>
    <scope>NUCLEOTIDE SEQUENCE [LARGE SCALE GENOMIC DNA]</scope>
    <source>
        <strain evidence="2 3">Sanger_02</strain>
    </source>
</reference>
<dbReference type="InterPro" id="IPR011051">
    <property type="entry name" value="RmlC_Cupin_sf"/>
</dbReference>
<sequence length="124" mass="14167">MSETNEKRVISYNKEEMDAIENYPHNNSKTGVLMYEHKLVVDPETGMMIKQIRYPKGCMIPLHTHHCAHGIYVLKGTLVTSHGTFGPGEFVWHDEGIEMTHGASDEEDVDILFITNKTLDMNYL</sequence>
<accession>A0ABT2S434</accession>
<keyword evidence="3" id="KW-1185">Reference proteome</keyword>
<name>A0ABT2S434_9FIRM</name>